<accession>A0A1G2U0G2</accession>
<protein>
    <recommendedName>
        <fullName evidence="2">UPF0102 protein A3A90_01115</fullName>
    </recommendedName>
</protein>
<evidence type="ECO:0000256" key="1">
    <source>
        <dbReference type="ARBA" id="ARBA00006738"/>
    </source>
</evidence>
<organism evidence="3 4">
    <name type="scientific">Candidatus Zambryskibacteria bacterium RIFCSPLOWO2_01_FULL_35_19</name>
    <dbReference type="NCBI Taxonomy" id="1802757"/>
    <lineage>
        <taxon>Bacteria</taxon>
        <taxon>Candidatus Zambryskiibacteriota</taxon>
    </lineage>
</organism>
<proteinExistence type="inferred from homology"/>
<dbReference type="InterPro" id="IPR011335">
    <property type="entry name" value="Restrct_endonuc-II-like"/>
</dbReference>
<comment type="similarity">
    <text evidence="1 2">Belongs to the UPF0102 family.</text>
</comment>
<dbReference type="Gene3D" id="3.40.1350.10">
    <property type="match status" value="1"/>
</dbReference>
<dbReference type="PANTHER" id="PTHR34039">
    <property type="entry name" value="UPF0102 PROTEIN YRAN"/>
    <property type="match status" value="1"/>
</dbReference>
<dbReference type="GO" id="GO:0003676">
    <property type="term" value="F:nucleic acid binding"/>
    <property type="evidence" value="ECO:0007669"/>
    <property type="project" value="InterPro"/>
</dbReference>
<evidence type="ECO:0000313" key="4">
    <source>
        <dbReference type="Proteomes" id="UP000178404"/>
    </source>
</evidence>
<dbReference type="Proteomes" id="UP000178404">
    <property type="component" value="Unassembled WGS sequence"/>
</dbReference>
<dbReference type="EMBL" id="MHWA01000004">
    <property type="protein sequence ID" value="OHB02380.1"/>
    <property type="molecule type" value="Genomic_DNA"/>
</dbReference>
<dbReference type="Pfam" id="PF02021">
    <property type="entry name" value="UPF0102"/>
    <property type="match status" value="1"/>
</dbReference>
<dbReference type="InterPro" id="IPR011856">
    <property type="entry name" value="tRNA_endonuc-like_dom_sf"/>
</dbReference>
<dbReference type="InterPro" id="IPR003509">
    <property type="entry name" value="UPF0102_YraN-like"/>
</dbReference>
<evidence type="ECO:0000313" key="3">
    <source>
        <dbReference type="EMBL" id="OHB02380.1"/>
    </source>
</evidence>
<sequence length="131" mass="15913">MAKHNETGEIGERIALNFLIKKGFNLIFQNYRKKWGEIDIIMEKDKILHFVEVKTVSRKSYGNKFEQEINNYRPEDNMHPWKLKRLQRAIQTYLLEKYKKEDPVWQFDLACVFLDQEKRVAKCRFMENLIL</sequence>
<dbReference type="SUPFAM" id="SSF52980">
    <property type="entry name" value="Restriction endonuclease-like"/>
    <property type="match status" value="1"/>
</dbReference>
<gene>
    <name evidence="3" type="ORF">A3A90_01115</name>
</gene>
<comment type="caution">
    <text evidence="3">The sequence shown here is derived from an EMBL/GenBank/DDBJ whole genome shotgun (WGS) entry which is preliminary data.</text>
</comment>
<dbReference type="AlphaFoldDB" id="A0A1G2U0G2"/>
<dbReference type="HAMAP" id="MF_00048">
    <property type="entry name" value="UPF0102"/>
    <property type="match status" value="1"/>
</dbReference>
<reference evidence="3 4" key="1">
    <citation type="journal article" date="2016" name="Nat. Commun.">
        <title>Thousands of microbial genomes shed light on interconnected biogeochemical processes in an aquifer system.</title>
        <authorList>
            <person name="Anantharaman K."/>
            <person name="Brown C.T."/>
            <person name="Hug L.A."/>
            <person name="Sharon I."/>
            <person name="Castelle C.J."/>
            <person name="Probst A.J."/>
            <person name="Thomas B.C."/>
            <person name="Singh A."/>
            <person name="Wilkins M.J."/>
            <person name="Karaoz U."/>
            <person name="Brodie E.L."/>
            <person name="Williams K.H."/>
            <person name="Hubbard S.S."/>
            <person name="Banfield J.F."/>
        </authorList>
    </citation>
    <scope>NUCLEOTIDE SEQUENCE [LARGE SCALE GENOMIC DNA]</scope>
</reference>
<dbReference type="PANTHER" id="PTHR34039:SF1">
    <property type="entry name" value="UPF0102 PROTEIN YRAN"/>
    <property type="match status" value="1"/>
</dbReference>
<name>A0A1G2U0G2_9BACT</name>
<evidence type="ECO:0000256" key="2">
    <source>
        <dbReference type="HAMAP-Rule" id="MF_00048"/>
    </source>
</evidence>